<dbReference type="EMBL" id="JALJOT010000009">
    <property type="protein sequence ID" value="KAK9907644.1"/>
    <property type="molecule type" value="Genomic_DNA"/>
</dbReference>
<name>A0ABR2YLL9_9CHLO</name>
<dbReference type="InterPro" id="IPR004263">
    <property type="entry name" value="Exostosin"/>
</dbReference>
<comment type="similarity">
    <text evidence="2">Belongs to the glycosyltransferase 47 family.</text>
</comment>
<feature type="domain" description="Exostosin GT47" evidence="4">
    <location>
        <begin position="50"/>
        <end position="390"/>
    </location>
</feature>
<gene>
    <name evidence="5" type="ORF">WJX75_007544</name>
</gene>
<comment type="subcellular location">
    <subcellularLocation>
        <location evidence="1">Golgi apparatus membrane</location>
        <topology evidence="1">Single-pass type II membrane protein</topology>
    </subcellularLocation>
</comment>
<organism evidence="5 6">
    <name type="scientific">Coccomyxa subellipsoidea</name>
    <dbReference type="NCBI Taxonomy" id="248742"/>
    <lineage>
        <taxon>Eukaryota</taxon>
        <taxon>Viridiplantae</taxon>
        <taxon>Chlorophyta</taxon>
        <taxon>core chlorophytes</taxon>
        <taxon>Trebouxiophyceae</taxon>
        <taxon>Trebouxiophyceae incertae sedis</taxon>
        <taxon>Coccomyxaceae</taxon>
        <taxon>Coccomyxa</taxon>
    </lineage>
</organism>
<reference evidence="5 6" key="1">
    <citation type="journal article" date="2024" name="Nat. Commun.">
        <title>Phylogenomics reveals the evolutionary origins of lichenization in chlorophyte algae.</title>
        <authorList>
            <person name="Puginier C."/>
            <person name="Libourel C."/>
            <person name="Otte J."/>
            <person name="Skaloud P."/>
            <person name="Haon M."/>
            <person name="Grisel S."/>
            <person name="Petersen M."/>
            <person name="Berrin J.G."/>
            <person name="Delaux P.M."/>
            <person name="Dal Grande F."/>
            <person name="Keller J."/>
        </authorList>
    </citation>
    <scope>NUCLEOTIDE SEQUENCE [LARGE SCALE GENOMIC DNA]</scope>
    <source>
        <strain evidence="5 6">SAG 216-7</strain>
    </source>
</reference>
<evidence type="ECO:0000256" key="2">
    <source>
        <dbReference type="ARBA" id="ARBA00010271"/>
    </source>
</evidence>
<sequence>MYILDAKSKIENHFARLRSMLEGGRRKWLWTAIAAWLALGVDSQADLPVCEGRKIYVLDIGIFAEQQAMPACNPDTTFRVDPITNVPFLHDDPQVKNAYLPQYLGQYSGPWHLAQAIKSSPYVTTDLDAADIVYVYDYCYYTWWLSFVHSNGRVQREDATPGDHLLKGYQALIQTPRWQRHEGADFVFYDPHPGFGTGRAEMPVIDMMCNTFRNAMHIVAERTQRNVCQNYWTMAPKLLIVPYVPATSDIARPLKGFQMKVTPANERHIMLWFRTKCLPYIMEGQGRYVNGHRFCHHVAIALGKAGLDVDVSCTDRQLGGRPLPFRSIMERMRNATFCLSMPGDSASTRRLSETIMAGCIPVFVGPPFASMPLAEHVNYREFSVFFNVSDYSGWLQDSMEWGIHPTIRPYHVLNPWTWIPELEVNDIAIKVDNASSIAGHLRYMDKKEILHKLDMLAVERQKFSFQPFITGPFSAINIIMSSMCNITLPTKA</sequence>
<keyword evidence="3" id="KW-0333">Golgi apparatus</keyword>
<dbReference type="Pfam" id="PF03016">
    <property type="entry name" value="Exostosin_GT47"/>
    <property type="match status" value="1"/>
</dbReference>
<evidence type="ECO:0000256" key="3">
    <source>
        <dbReference type="ARBA" id="ARBA00023034"/>
    </source>
</evidence>
<proteinExistence type="inferred from homology"/>
<dbReference type="InterPro" id="IPR040911">
    <property type="entry name" value="Exostosin_GT47"/>
</dbReference>
<comment type="caution">
    <text evidence="5">The sequence shown here is derived from an EMBL/GenBank/DDBJ whole genome shotgun (WGS) entry which is preliminary data.</text>
</comment>
<protein>
    <recommendedName>
        <fullName evidence="4">Exostosin GT47 domain-containing protein</fullName>
    </recommendedName>
</protein>
<evidence type="ECO:0000313" key="6">
    <source>
        <dbReference type="Proteomes" id="UP001491310"/>
    </source>
</evidence>
<evidence type="ECO:0000313" key="5">
    <source>
        <dbReference type="EMBL" id="KAK9907644.1"/>
    </source>
</evidence>
<dbReference type="Proteomes" id="UP001491310">
    <property type="component" value="Unassembled WGS sequence"/>
</dbReference>
<evidence type="ECO:0000256" key="1">
    <source>
        <dbReference type="ARBA" id="ARBA00004323"/>
    </source>
</evidence>
<accession>A0ABR2YLL9</accession>
<dbReference type="PANTHER" id="PTHR11062">
    <property type="entry name" value="EXOSTOSIN HEPARAN SULFATE GLYCOSYLTRANSFERASE -RELATED"/>
    <property type="match status" value="1"/>
</dbReference>
<keyword evidence="6" id="KW-1185">Reference proteome</keyword>
<evidence type="ECO:0000259" key="4">
    <source>
        <dbReference type="Pfam" id="PF03016"/>
    </source>
</evidence>